<sequence>MVIAEQHIVGLGQIQIAKNDEVLSSILGSCIGVAIFDSSRRIAALAHVVLPNSGGRPGSPGRFADTAIPAMLQELRSKGANPQQLRAKIAGGARMFGNSQINIGERNADEVRRQLKEKNIPLIGEDVGGMKGRKVLFTPQTSKMEIFISGVTATII</sequence>
<protein>
    <recommendedName>
        <fullName evidence="3">Probable chemoreceptor glutamine deamidase CheD</fullName>
        <ecNumber evidence="3">3.5.1.44</ecNumber>
    </recommendedName>
</protein>
<dbReference type="CDD" id="cd16352">
    <property type="entry name" value="CheD"/>
    <property type="match status" value="1"/>
</dbReference>
<dbReference type="PANTHER" id="PTHR35147:SF1">
    <property type="entry name" value="CHEMORECEPTOR GLUTAMINE DEAMIDASE CHED-RELATED"/>
    <property type="match status" value="1"/>
</dbReference>
<evidence type="ECO:0000256" key="2">
    <source>
        <dbReference type="ARBA" id="ARBA00022801"/>
    </source>
</evidence>
<organism evidence="4 5">
    <name type="scientific">Blastopirellula marina</name>
    <dbReference type="NCBI Taxonomy" id="124"/>
    <lineage>
        <taxon>Bacteria</taxon>
        <taxon>Pseudomonadati</taxon>
        <taxon>Planctomycetota</taxon>
        <taxon>Planctomycetia</taxon>
        <taxon>Pirellulales</taxon>
        <taxon>Pirellulaceae</taxon>
        <taxon>Blastopirellula</taxon>
    </lineage>
</organism>
<dbReference type="PANTHER" id="PTHR35147">
    <property type="entry name" value="CHEMORECEPTOR GLUTAMINE DEAMIDASE CHED-RELATED"/>
    <property type="match status" value="1"/>
</dbReference>
<keyword evidence="2 3" id="KW-0378">Hydrolase</keyword>
<dbReference type="HAMAP" id="MF_01440">
    <property type="entry name" value="CheD"/>
    <property type="match status" value="1"/>
</dbReference>
<comment type="function">
    <text evidence="3">Probably deamidates glutamine residues to glutamate on methyl-accepting chemotaxis receptors (MCPs), playing an important role in chemotaxis.</text>
</comment>
<dbReference type="Proteomes" id="UP000237819">
    <property type="component" value="Unassembled WGS sequence"/>
</dbReference>
<accession>A0A2S8GJR3</accession>
<comment type="similarity">
    <text evidence="3">Belongs to the CheD family.</text>
</comment>
<reference evidence="4 5" key="1">
    <citation type="submission" date="2018-02" db="EMBL/GenBank/DDBJ databases">
        <title>Comparative genomes isolates from brazilian mangrove.</title>
        <authorList>
            <person name="Araujo J.E."/>
            <person name="Taketani R.G."/>
            <person name="Silva M.C.P."/>
            <person name="Loureco M.V."/>
            <person name="Andreote F.D."/>
        </authorList>
    </citation>
    <scope>NUCLEOTIDE SEQUENCE [LARGE SCALE GENOMIC DNA]</scope>
    <source>
        <strain evidence="4 5">Nap-Phe MGV</strain>
    </source>
</reference>
<dbReference type="InterPro" id="IPR005659">
    <property type="entry name" value="Chemorcpt_Glu_NH3ase_CheD"/>
</dbReference>
<dbReference type="AlphaFoldDB" id="A0A2S8GJR3"/>
<comment type="caution">
    <text evidence="4">The sequence shown here is derived from an EMBL/GenBank/DDBJ whole genome shotgun (WGS) entry which is preliminary data.</text>
</comment>
<dbReference type="InterPro" id="IPR011324">
    <property type="entry name" value="Cytotoxic_necrot_fac-like_cat"/>
</dbReference>
<evidence type="ECO:0000256" key="1">
    <source>
        <dbReference type="ARBA" id="ARBA00022500"/>
    </source>
</evidence>
<dbReference type="EC" id="3.5.1.44" evidence="3"/>
<evidence type="ECO:0000313" key="4">
    <source>
        <dbReference type="EMBL" id="PQO44666.1"/>
    </source>
</evidence>
<dbReference type="GO" id="GO:0006935">
    <property type="term" value="P:chemotaxis"/>
    <property type="evidence" value="ECO:0007669"/>
    <property type="project" value="UniProtKB-UniRule"/>
</dbReference>
<dbReference type="RefSeq" id="WP_105336840.1">
    <property type="nucleotide sequence ID" value="NZ_PUHZ01000018.1"/>
</dbReference>
<evidence type="ECO:0000313" key="5">
    <source>
        <dbReference type="Proteomes" id="UP000237819"/>
    </source>
</evidence>
<dbReference type="InterPro" id="IPR038592">
    <property type="entry name" value="CheD-like_sf"/>
</dbReference>
<dbReference type="EMBL" id="PUHZ01000018">
    <property type="protein sequence ID" value="PQO44666.1"/>
    <property type="molecule type" value="Genomic_DNA"/>
</dbReference>
<dbReference type="OrthoDB" id="9807202at2"/>
<gene>
    <name evidence="3" type="primary">cheD</name>
    <name evidence="4" type="ORF">C5Y93_18030</name>
</gene>
<proteinExistence type="inferred from homology"/>
<name>A0A2S8GJR3_9BACT</name>
<dbReference type="SUPFAM" id="SSF64438">
    <property type="entry name" value="CNF1/YfiH-like putative cysteine hydrolases"/>
    <property type="match status" value="1"/>
</dbReference>
<dbReference type="GO" id="GO:0050568">
    <property type="term" value="F:protein-glutamine glutaminase activity"/>
    <property type="evidence" value="ECO:0007669"/>
    <property type="project" value="UniProtKB-UniRule"/>
</dbReference>
<comment type="catalytic activity">
    <reaction evidence="3">
        <text>L-glutaminyl-[protein] + H2O = L-glutamyl-[protein] + NH4(+)</text>
        <dbReference type="Rhea" id="RHEA:16441"/>
        <dbReference type="Rhea" id="RHEA-COMP:10207"/>
        <dbReference type="Rhea" id="RHEA-COMP:10208"/>
        <dbReference type="ChEBI" id="CHEBI:15377"/>
        <dbReference type="ChEBI" id="CHEBI:28938"/>
        <dbReference type="ChEBI" id="CHEBI:29973"/>
        <dbReference type="ChEBI" id="CHEBI:30011"/>
        <dbReference type="EC" id="3.5.1.44"/>
    </reaction>
</comment>
<dbReference type="Gene3D" id="3.30.1330.200">
    <property type="match status" value="1"/>
</dbReference>
<evidence type="ECO:0000256" key="3">
    <source>
        <dbReference type="HAMAP-Rule" id="MF_01440"/>
    </source>
</evidence>
<dbReference type="Pfam" id="PF03975">
    <property type="entry name" value="CheD"/>
    <property type="match status" value="1"/>
</dbReference>
<keyword evidence="1 3" id="KW-0145">Chemotaxis</keyword>